<comment type="function">
    <text evidence="4 5">This protein binds to 23S rRNA in the presence of protein L20.</text>
</comment>
<dbReference type="AlphaFoldDB" id="A0A518BTD9"/>
<dbReference type="Pfam" id="PF00829">
    <property type="entry name" value="Ribosomal_L21p"/>
    <property type="match status" value="1"/>
</dbReference>
<dbReference type="HAMAP" id="MF_01363">
    <property type="entry name" value="Ribosomal_bL21"/>
    <property type="match status" value="1"/>
</dbReference>
<dbReference type="KEGG" id="mcad:Pan265_00590"/>
<dbReference type="GO" id="GO:0006412">
    <property type="term" value="P:translation"/>
    <property type="evidence" value="ECO:0007669"/>
    <property type="project" value="UniProtKB-UniRule"/>
</dbReference>
<dbReference type="GO" id="GO:0005840">
    <property type="term" value="C:ribosome"/>
    <property type="evidence" value="ECO:0007669"/>
    <property type="project" value="UniProtKB-KW"/>
</dbReference>
<dbReference type="GO" id="GO:0005737">
    <property type="term" value="C:cytoplasm"/>
    <property type="evidence" value="ECO:0007669"/>
    <property type="project" value="UniProtKB-ARBA"/>
</dbReference>
<keyword evidence="4 5" id="KW-0699">rRNA-binding</keyword>
<evidence type="ECO:0000256" key="2">
    <source>
        <dbReference type="ARBA" id="ARBA00022980"/>
    </source>
</evidence>
<dbReference type="GO" id="GO:0019843">
    <property type="term" value="F:rRNA binding"/>
    <property type="evidence" value="ECO:0007669"/>
    <property type="project" value="UniProtKB-UniRule"/>
</dbReference>
<organism evidence="6 7">
    <name type="scientific">Mucisphaera calidilacus</name>
    <dbReference type="NCBI Taxonomy" id="2527982"/>
    <lineage>
        <taxon>Bacteria</taxon>
        <taxon>Pseudomonadati</taxon>
        <taxon>Planctomycetota</taxon>
        <taxon>Phycisphaerae</taxon>
        <taxon>Phycisphaerales</taxon>
        <taxon>Phycisphaeraceae</taxon>
        <taxon>Mucisphaera</taxon>
    </lineage>
</organism>
<dbReference type="InterPro" id="IPR028909">
    <property type="entry name" value="bL21-like"/>
</dbReference>
<evidence type="ECO:0000313" key="6">
    <source>
        <dbReference type="EMBL" id="QDU70237.1"/>
    </source>
</evidence>
<evidence type="ECO:0000256" key="1">
    <source>
        <dbReference type="ARBA" id="ARBA00008563"/>
    </source>
</evidence>
<dbReference type="RefSeq" id="WP_145444253.1">
    <property type="nucleotide sequence ID" value="NZ_CP036280.1"/>
</dbReference>
<keyword evidence="4 5" id="KW-0694">RNA-binding</keyword>
<keyword evidence="7" id="KW-1185">Reference proteome</keyword>
<keyword evidence="3 4" id="KW-0687">Ribonucleoprotein</keyword>
<dbReference type="SUPFAM" id="SSF141091">
    <property type="entry name" value="L21p-like"/>
    <property type="match status" value="1"/>
</dbReference>
<dbReference type="InterPro" id="IPR036164">
    <property type="entry name" value="bL21-like_sf"/>
</dbReference>
<dbReference type="EMBL" id="CP036280">
    <property type="protein sequence ID" value="QDU70237.1"/>
    <property type="molecule type" value="Genomic_DNA"/>
</dbReference>
<evidence type="ECO:0000256" key="4">
    <source>
        <dbReference type="HAMAP-Rule" id="MF_01363"/>
    </source>
</evidence>
<evidence type="ECO:0000256" key="3">
    <source>
        <dbReference type="ARBA" id="ARBA00023274"/>
    </source>
</evidence>
<evidence type="ECO:0000313" key="7">
    <source>
        <dbReference type="Proteomes" id="UP000320386"/>
    </source>
</evidence>
<name>A0A518BTD9_9BACT</name>
<comment type="similarity">
    <text evidence="1 4 5">Belongs to the bacterial ribosomal protein bL21 family.</text>
</comment>
<dbReference type="GO" id="GO:1990904">
    <property type="term" value="C:ribonucleoprotein complex"/>
    <property type="evidence" value="ECO:0007669"/>
    <property type="project" value="UniProtKB-KW"/>
</dbReference>
<keyword evidence="2 4" id="KW-0689">Ribosomal protein</keyword>
<dbReference type="Proteomes" id="UP000320386">
    <property type="component" value="Chromosome"/>
</dbReference>
<proteinExistence type="inferred from homology"/>
<sequence>MYAVIEDSGTQIKVAEGDTIRIDPRELPEDAKSLTFDRVVFMGEGVTAKVGAPYVEGASVEAEILEEGRAEKIEVVKFKRRKTYRRRRGHRQPYVEVKITKIAG</sequence>
<evidence type="ECO:0000256" key="5">
    <source>
        <dbReference type="RuleBase" id="RU000562"/>
    </source>
</evidence>
<dbReference type="InterPro" id="IPR001787">
    <property type="entry name" value="Ribosomal_bL21"/>
</dbReference>
<accession>A0A518BTD9</accession>
<comment type="subunit">
    <text evidence="4">Part of the 50S ribosomal subunit. Contacts protein L20.</text>
</comment>
<dbReference type="OrthoDB" id="9813334at2"/>
<dbReference type="PANTHER" id="PTHR21349:SF0">
    <property type="entry name" value="LARGE RIBOSOMAL SUBUNIT PROTEIN BL21M"/>
    <property type="match status" value="1"/>
</dbReference>
<dbReference type="PANTHER" id="PTHR21349">
    <property type="entry name" value="50S RIBOSOMAL PROTEIN L21"/>
    <property type="match status" value="1"/>
</dbReference>
<protein>
    <recommendedName>
        <fullName evidence="4">Large ribosomal subunit protein bL21</fullName>
    </recommendedName>
</protein>
<reference evidence="6 7" key="1">
    <citation type="submission" date="2019-02" db="EMBL/GenBank/DDBJ databases">
        <title>Deep-cultivation of Planctomycetes and their phenomic and genomic characterization uncovers novel biology.</title>
        <authorList>
            <person name="Wiegand S."/>
            <person name="Jogler M."/>
            <person name="Boedeker C."/>
            <person name="Pinto D."/>
            <person name="Vollmers J."/>
            <person name="Rivas-Marin E."/>
            <person name="Kohn T."/>
            <person name="Peeters S.H."/>
            <person name="Heuer A."/>
            <person name="Rast P."/>
            <person name="Oberbeckmann S."/>
            <person name="Bunk B."/>
            <person name="Jeske O."/>
            <person name="Meyerdierks A."/>
            <person name="Storesund J.E."/>
            <person name="Kallscheuer N."/>
            <person name="Luecker S."/>
            <person name="Lage O.M."/>
            <person name="Pohl T."/>
            <person name="Merkel B.J."/>
            <person name="Hornburger P."/>
            <person name="Mueller R.-W."/>
            <person name="Bruemmer F."/>
            <person name="Labrenz M."/>
            <person name="Spormann A.M."/>
            <person name="Op den Camp H."/>
            <person name="Overmann J."/>
            <person name="Amann R."/>
            <person name="Jetten M.S.M."/>
            <person name="Mascher T."/>
            <person name="Medema M.H."/>
            <person name="Devos D.P."/>
            <person name="Kaster A.-K."/>
            <person name="Ovreas L."/>
            <person name="Rohde M."/>
            <person name="Galperin M.Y."/>
            <person name="Jogler C."/>
        </authorList>
    </citation>
    <scope>NUCLEOTIDE SEQUENCE [LARGE SCALE GENOMIC DNA]</scope>
    <source>
        <strain evidence="6 7">Pan265</strain>
    </source>
</reference>
<dbReference type="GO" id="GO:0003735">
    <property type="term" value="F:structural constituent of ribosome"/>
    <property type="evidence" value="ECO:0007669"/>
    <property type="project" value="InterPro"/>
</dbReference>
<dbReference type="NCBIfam" id="TIGR00061">
    <property type="entry name" value="L21"/>
    <property type="match status" value="1"/>
</dbReference>
<gene>
    <name evidence="4 6" type="primary">rplU</name>
    <name evidence="6" type="ORF">Pan265_00590</name>
</gene>